<keyword evidence="2" id="KW-1185">Reference proteome</keyword>
<dbReference type="RefSeq" id="WP_264427851.1">
    <property type="nucleotide sequence ID" value="NZ_JAOSHO010000118.1"/>
</dbReference>
<dbReference type="InterPro" id="IPR016024">
    <property type="entry name" value="ARM-type_fold"/>
</dbReference>
<protein>
    <submittedName>
        <fullName evidence="1">TIGR02270 family protein</fullName>
    </submittedName>
</protein>
<dbReference type="NCBIfam" id="TIGR02270">
    <property type="entry name" value="TIGR02270 family protein"/>
    <property type="match status" value="1"/>
</dbReference>
<dbReference type="EMBL" id="JAOSHO010000118">
    <property type="protein sequence ID" value="MCW1245009.1"/>
    <property type="molecule type" value="Genomic_DNA"/>
</dbReference>
<comment type="caution">
    <text evidence="1">The sequence shown here is derived from an EMBL/GenBank/DDBJ whole genome shotgun (WGS) entry which is preliminary data.</text>
</comment>
<organism evidence="1 2">
    <name type="scientific">Pseudomonas agronomica</name>
    <dbReference type="NCBI Taxonomy" id="2979328"/>
    <lineage>
        <taxon>Bacteria</taxon>
        <taxon>Pseudomonadati</taxon>
        <taxon>Pseudomonadota</taxon>
        <taxon>Gammaproteobacteria</taxon>
        <taxon>Pseudomonadales</taxon>
        <taxon>Pseudomonadaceae</taxon>
        <taxon>Pseudomonas</taxon>
    </lineage>
</organism>
<dbReference type="Pfam" id="PF13646">
    <property type="entry name" value="HEAT_2"/>
    <property type="match status" value="1"/>
</dbReference>
<reference evidence="1" key="1">
    <citation type="submission" date="2022-07" db="EMBL/GenBank/DDBJ databases">
        <title>Pseudomonas agronomica sp. nov.: a novel bacterium with biotechnological application in the synthesis of biofertilizers from valorized agricultural residues.</title>
        <authorList>
            <person name="Robas M."/>
            <person name="Fernandez V.M."/>
            <person name="Luna L."/>
            <person name="Provanza A."/>
            <person name="Jimenez P.A."/>
        </authorList>
    </citation>
    <scope>NUCLEOTIDE SEQUENCE</scope>
    <source>
        <strain evidence="1">SAICEU22T</strain>
    </source>
</reference>
<dbReference type="SUPFAM" id="SSF48371">
    <property type="entry name" value="ARM repeat"/>
    <property type="match status" value="1"/>
</dbReference>
<evidence type="ECO:0000313" key="2">
    <source>
        <dbReference type="Proteomes" id="UP001061999"/>
    </source>
</evidence>
<dbReference type="InterPro" id="IPR011989">
    <property type="entry name" value="ARM-like"/>
</dbReference>
<dbReference type="Proteomes" id="UP001061999">
    <property type="component" value="Unassembled WGS sequence"/>
</dbReference>
<name>A0ABT3F8M7_9PSED</name>
<dbReference type="Gene3D" id="1.25.10.10">
    <property type="entry name" value="Leucine-rich Repeat Variant"/>
    <property type="match status" value="1"/>
</dbReference>
<proteinExistence type="predicted"/>
<gene>
    <name evidence="1" type="ORF">OC610_11370</name>
</gene>
<accession>A0ABT3F8M7</accession>
<sequence length="431" mass="47622">MTTLPVVLDLHVEEAGFLAVLRDYALRAPHYDLDELGALEERIEAHLDGLRIAGSAGLEALLEQLGPHTVGEMFASVVLAFEAADAKALSRLSEHLRSAAETERGYLMALGWLDWARIEPWIDRMLAAPEPLFRRLGLAACGMHRHDPGAVLLAGLSDVDPSVLARAARTAGELRRHDLSQALQVHRTHMHPATRFWANWATAQMGDQQALEPLRLFAEQPGEFQYRAACVLLAWQAREPSIAWIRQLVQDPRQRRIGIQALGLLGDPVSVPWLIQHMADAPCARVAGEAFSLITGADLALLDLELHVLPDFDAGPNDNPEDSHVLMDPDENLPWPNPQSVDAWWQANGGNFQVGTRYILGLAQNECSFMQALVRGQQRQRIAAACGLARFRPGAAVFPTSAPAWQQKRRLEMTESPDSWLRSHLVNPSAT</sequence>
<dbReference type="InterPro" id="IPR011959">
    <property type="entry name" value="CHP02270"/>
</dbReference>
<evidence type="ECO:0000313" key="1">
    <source>
        <dbReference type="EMBL" id="MCW1245009.1"/>
    </source>
</evidence>